<sequence>MASVTTTFRPDPTCFAPSNLWLGAGFGCETYYPPFSSRPTEVVALPDCPLTQLGRPGNGNWDDLCYQDNWISTGSTIASETAYSACPEGMTGARTVTTSYSGIVVERTACCPTAYDFAPVNVEPTVIPTVVDGTTYPMTYRTLYELCKAASIKELSDQTVTMTVSTSSTLSTTEVAWDYENGFIVATPAMIQKYLYTGRPGTTSTCFGDSHCVMNHNPIEPRPTYAPFGTYVPPPSTAVTQFTPAPSCLAESNVWLVSDRCSLTTTPRIPPWLQCTHTVAGNPDFAQGACYPGPSTVVSGTPTYYTACPVGYTTANSTFYKPFNEAARTYEVEASRVTCCPSAFGDVTFTHTSPGWTYTTIHDGTVHRVSSATLPPFCAASRVSQLKDKTLTMGLYSNGAEEGRPGRTYDGASEAVWDAAQNTMYAEAQTVSWTVFHGTHTCFEWSDCNNYFTYSYGNTMGPGIPVRSPSTTAASGTQEGGGDGPRETSSPSTGAAAAVMRGDGRAGLSVVVVVVTVMHVAIGVLG</sequence>
<name>A0AAN6ZSD4_9PEZI</name>
<feature type="compositionally biased region" description="Polar residues" evidence="1">
    <location>
        <begin position="468"/>
        <end position="477"/>
    </location>
</feature>
<evidence type="ECO:0000313" key="4">
    <source>
        <dbReference type="Proteomes" id="UP001302745"/>
    </source>
</evidence>
<dbReference type="EMBL" id="MU857376">
    <property type="protein sequence ID" value="KAK4148463.1"/>
    <property type="molecule type" value="Genomic_DNA"/>
</dbReference>
<gene>
    <name evidence="3" type="ORF">C8A00DRAFT_19712</name>
</gene>
<keyword evidence="2" id="KW-1133">Transmembrane helix</keyword>
<feature type="transmembrane region" description="Helical" evidence="2">
    <location>
        <begin position="506"/>
        <end position="525"/>
    </location>
</feature>
<keyword evidence="2" id="KW-0472">Membrane</keyword>
<evidence type="ECO:0000256" key="1">
    <source>
        <dbReference type="SAM" id="MobiDB-lite"/>
    </source>
</evidence>
<organism evidence="3 4">
    <name type="scientific">Chaetomidium leptoderma</name>
    <dbReference type="NCBI Taxonomy" id="669021"/>
    <lineage>
        <taxon>Eukaryota</taxon>
        <taxon>Fungi</taxon>
        <taxon>Dikarya</taxon>
        <taxon>Ascomycota</taxon>
        <taxon>Pezizomycotina</taxon>
        <taxon>Sordariomycetes</taxon>
        <taxon>Sordariomycetidae</taxon>
        <taxon>Sordariales</taxon>
        <taxon>Chaetomiaceae</taxon>
        <taxon>Chaetomidium</taxon>
    </lineage>
</organism>
<keyword evidence="2" id="KW-0812">Transmembrane</keyword>
<accession>A0AAN6ZSD4</accession>
<keyword evidence="4" id="KW-1185">Reference proteome</keyword>
<feature type="region of interest" description="Disordered" evidence="1">
    <location>
        <begin position="466"/>
        <end position="497"/>
    </location>
</feature>
<evidence type="ECO:0000313" key="3">
    <source>
        <dbReference type="EMBL" id="KAK4148463.1"/>
    </source>
</evidence>
<protein>
    <submittedName>
        <fullName evidence="3">Uncharacterized protein</fullName>
    </submittedName>
</protein>
<reference evidence="3" key="1">
    <citation type="journal article" date="2023" name="Mol. Phylogenet. Evol.">
        <title>Genome-scale phylogeny and comparative genomics of the fungal order Sordariales.</title>
        <authorList>
            <person name="Hensen N."/>
            <person name="Bonometti L."/>
            <person name="Westerberg I."/>
            <person name="Brannstrom I.O."/>
            <person name="Guillou S."/>
            <person name="Cros-Aarteil S."/>
            <person name="Calhoun S."/>
            <person name="Haridas S."/>
            <person name="Kuo A."/>
            <person name="Mondo S."/>
            <person name="Pangilinan J."/>
            <person name="Riley R."/>
            <person name="LaButti K."/>
            <person name="Andreopoulos B."/>
            <person name="Lipzen A."/>
            <person name="Chen C."/>
            <person name="Yan M."/>
            <person name="Daum C."/>
            <person name="Ng V."/>
            <person name="Clum A."/>
            <person name="Steindorff A."/>
            <person name="Ohm R.A."/>
            <person name="Martin F."/>
            <person name="Silar P."/>
            <person name="Natvig D.O."/>
            <person name="Lalanne C."/>
            <person name="Gautier V."/>
            <person name="Ament-Velasquez S.L."/>
            <person name="Kruys A."/>
            <person name="Hutchinson M.I."/>
            <person name="Powell A.J."/>
            <person name="Barry K."/>
            <person name="Miller A.N."/>
            <person name="Grigoriev I.V."/>
            <person name="Debuchy R."/>
            <person name="Gladieux P."/>
            <person name="Hiltunen Thoren M."/>
            <person name="Johannesson H."/>
        </authorList>
    </citation>
    <scope>NUCLEOTIDE SEQUENCE</scope>
    <source>
        <strain evidence="3">CBS 538.74</strain>
    </source>
</reference>
<reference evidence="3" key="2">
    <citation type="submission" date="2023-05" db="EMBL/GenBank/DDBJ databases">
        <authorList>
            <consortium name="Lawrence Berkeley National Laboratory"/>
            <person name="Steindorff A."/>
            <person name="Hensen N."/>
            <person name="Bonometti L."/>
            <person name="Westerberg I."/>
            <person name="Brannstrom I.O."/>
            <person name="Guillou S."/>
            <person name="Cros-Aarteil S."/>
            <person name="Calhoun S."/>
            <person name="Haridas S."/>
            <person name="Kuo A."/>
            <person name="Mondo S."/>
            <person name="Pangilinan J."/>
            <person name="Riley R."/>
            <person name="Labutti K."/>
            <person name="Andreopoulos B."/>
            <person name="Lipzen A."/>
            <person name="Chen C."/>
            <person name="Yanf M."/>
            <person name="Daum C."/>
            <person name="Ng V."/>
            <person name="Clum A."/>
            <person name="Ohm R."/>
            <person name="Martin F."/>
            <person name="Silar P."/>
            <person name="Natvig D."/>
            <person name="Lalanne C."/>
            <person name="Gautier V."/>
            <person name="Ament-Velasquez S.L."/>
            <person name="Kruys A."/>
            <person name="Hutchinson M.I."/>
            <person name="Powell A.J."/>
            <person name="Barry K."/>
            <person name="Miller A.N."/>
            <person name="Grigoriev I.V."/>
            <person name="Debuchy R."/>
            <person name="Gladieux P."/>
            <person name="Thoren M.H."/>
            <person name="Johannesson H."/>
        </authorList>
    </citation>
    <scope>NUCLEOTIDE SEQUENCE</scope>
    <source>
        <strain evidence="3">CBS 538.74</strain>
    </source>
</reference>
<proteinExistence type="predicted"/>
<evidence type="ECO:0000256" key="2">
    <source>
        <dbReference type="SAM" id="Phobius"/>
    </source>
</evidence>
<comment type="caution">
    <text evidence="3">The sequence shown here is derived from an EMBL/GenBank/DDBJ whole genome shotgun (WGS) entry which is preliminary data.</text>
</comment>
<dbReference type="AlphaFoldDB" id="A0AAN6ZSD4"/>
<dbReference type="Proteomes" id="UP001302745">
    <property type="component" value="Unassembled WGS sequence"/>
</dbReference>